<evidence type="ECO:0000256" key="3">
    <source>
        <dbReference type="ARBA" id="ARBA00022692"/>
    </source>
</evidence>
<dbReference type="InterPro" id="IPR032807">
    <property type="entry name" value="GNVR"/>
</dbReference>
<dbReference type="RefSeq" id="WP_104418418.1">
    <property type="nucleotide sequence ID" value="NZ_PTJC01000005.1"/>
</dbReference>
<dbReference type="InterPro" id="IPR027417">
    <property type="entry name" value="P-loop_NTPase"/>
</dbReference>
<evidence type="ECO:0000256" key="6">
    <source>
        <dbReference type="SAM" id="Coils"/>
    </source>
</evidence>
<feature type="domain" description="Tyrosine-protein kinase G-rich" evidence="9">
    <location>
        <begin position="429"/>
        <end position="503"/>
    </location>
</feature>
<evidence type="ECO:0000256" key="2">
    <source>
        <dbReference type="ARBA" id="ARBA00022475"/>
    </source>
</evidence>
<name>A0A2S6I8K5_9BACT</name>
<dbReference type="AlphaFoldDB" id="A0A2S6I8K5"/>
<evidence type="ECO:0000256" key="4">
    <source>
        <dbReference type="ARBA" id="ARBA00022989"/>
    </source>
</evidence>
<feature type="transmembrane region" description="Helical" evidence="7">
    <location>
        <begin position="484"/>
        <end position="504"/>
    </location>
</feature>
<proteinExistence type="predicted"/>
<comment type="caution">
    <text evidence="10">The sequence shown here is derived from an EMBL/GenBank/DDBJ whole genome shotgun (WGS) entry which is preliminary data.</text>
</comment>
<dbReference type="PANTHER" id="PTHR32309">
    <property type="entry name" value="TYROSINE-PROTEIN KINASE"/>
    <property type="match status" value="1"/>
</dbReference>
<dbReference type="Pfam" id="PF13807">
    <property type="entry name" value="GNVR"/>
    <property type="match status" value="1"/>
</dbReference>
<evidence type="ECO:0000313" key="10">
    <source>
        <dbReference type="EMBL" id="PPK87837.1"/>
    </source>
</evidence>
<evidence type="ECO:0000256" key="5">
    <source>
        <dbReference type="ARBA" id="ARBA00023136"/>
    </source>
</evidence>
<protein>
    <submittedName>
        <fullName evidence="10">Subunit length determinant protein</fullName>
    </submittedName>
</protein>
<keyword evidence="11" id="KW-1185">Reference proteome</keyword>
<evidence type="ECO:0000259" key="8">
    <source>
        <dbReference type="Pfam" id="PF02706"/>
    </source>
</evidence>
<comment type="subcellular location">
    <subcellularLocation>
        <location evidence="1">Cell membrane</location>
        <topology evidence="1">Multi-pass membrane protein</topology>
    </subcellularLocation>
</comment>
<dbReference type="Pfam" id="PF02706">
    <property type="entry name" value="Wzz"/>
    <property type="match status" value="1"/>
</dbReference>
<dbReference type="InterPro" id="IPR050445">
    <property type="entry name" value="Bact_polysacc_biosynth/exp"/>
</dbReference>
<dbReference type="GO" id="GO:0005886">
    <property type="term" value="C:plasma membrane"/>
    <property type="evidence" value="ECO:0007669"/>
    <property type="project" value="UniProtKB-SubCell"/>
</dbReference>
<reference evidence="10 11" key="1">
    <citation type="submission" date="2018-02" db="EMBL/GenBank/DDBJ databases">
        <title>Genomic Encyclopedia of Archaeal and Bacterial Type Strains, Phase II (KMG-II): from individual species to whole genera.</title>
        <authorList>
            <person name="Goeker M."/>
        </authorList>
    </citation>
    <scope>NUCLEOTIDE SEQUENCE [LARGE SCALE GENOMIC DNA]</scope>
    <source>
        <strain evidence="10 11">DSM 29526</strain>
    </source>
</reference>
<keyword evidence="5 7" id="KW-0472">Membrane</keyword>
<feature type="coiled-coil region" evidence="6">
    <location>
        <begin position="259"/>
        <end position="293"/>
    </location>
</feature>
<evidence type="ECO:0000259" key="9">
    <source>
        <dbReference type="Pfam" id="PF13807"/>
    </source>
</evidence>
<feature type="domain" description="Polysaccharide chain length determinant N-terminal" evidence="8">
    <location>
        <begin position="12"/>
        <end position="93"/>
    </location>
</feature>
<evidence type="ECO:0000256" key="7">
    <source>
        <dbReference type="SAM" id="Phobius"/>
    </source>
</evidence>
<evidence type="ECO:0000313" key="11">
    <source>
        <dbReference type="Proteomes" id="UP000237662"/>
    </source>
</evidence>
<dbReference type="Gene3D" id="3.40.50.300">
    <property type="entry name" value="P-loop containing nucleotide triphosphate hydrolases"/>
    <property type="match status" value="1"/>
</dbReference>
<accession>A0A2S6I8K5</accession>
<keyword evidence="2" id="KW-1003">Cell membrane</keyword>
<keyword evidence="4 7" id="KW-1133">Transmembrane helix</keyword>
<gene>
    <name evidence="10" type="ORF">CLV84_0790</name>
</gene>
<keyword evidence="6" id="KW-0175">Coiled coil</keyword>
<dbReference type="PANTHER" id="PTHR32309:SF31">
    <property type="entry name" value="CAPSULAR EXOPOLYSACCHARIDE FAMILY"/>
    <property type="match status" value="1"/>
</dbReference>
<organism evidence="10 11">
    <name type="scientific">Neolewinella xylanilytica</name>
    <dbReference type="NCBI Taxonomy" id="1514080"/>
    <lineage>
        <taxon>Bacteria</taxon>
        <taxon>Pseudomonadati</taxon>
        <taxon>Bacteroidota</taxon>
        <taxon>Saprospiria</taxon>
        <taxon>Saprospirales</taxon>
        <taxon>Lewinellaceae</taxon>
        <taxon>Neolewinella</taxon>
    </lineage>
</organism>
<keyword evidence="3 7" id="KW-0812">Transmembrane</keyword>
<feature type="coiled-coil region" evidence="6">
    <location>
        <begin position="392"/>
        <end position="426"/>
    </location>
</feature>
<dbReference type="InterPro" id="IPR003856">
    <property type="entry name" value="LPS_length_determ_N"/>
</dbReference>
<dbReference type="Proteomes" id="UP000237662">
    <property type="component" value="Unassembled WGS sequence"/>
</dbReference>
<sequence>MQEQLSILRPYIRGLPIIVVAMVAGLLVAKKYLSYTTPMYESTTKIKLADLDQGVTGNNLFKDFDVFASTGKIAMEIEVLKSQILVHQTLEKLDFDEELSRVGKVKTSELYTDKPFLHRLTVHDPDYYDRDWMIQVTDSLHYTVQLPETTEVFSGVFGDTLHLRSVASLYLVHNTELLSKRPDLALRGTYQLHKYSMDRLTGKVAGTLDVVAVDKDVAIIRIIYKNNVPEKAAMLTNELARTYIEDYIQDKFRVADITAEFLDQQITKVYDELAQTEREIQSYRDRNEIINIRMQTETDLRQVSQMKIQQTNARMSLEAINELYDYIQSGKDNFLELAPNFEAFTDLLSTEMVKNIKQLQAERQDLLLVYREDHELVRTVEEKIDFYVDYFVESINNTRRNLQTKYDKLTRDIEEAERAFEGLPERERTLTTLDREFGLQQQSYVFLNEKRIEAEIAKAAKHSFHRIIQEADVPEKPVSPNRPIIIIVSSLLGMFGAVIFIFLVNASKARVNDITSVEKHTDIPIAYTTPHLKTEEAAAAYFKNEVFKLDMKGMLAPHSSLVYSAFHRNHGVRYQLQQLGEVFLREGRNFCVLTFDGEHTFRLPAEHLRVMHEEEVSRHTFAELLSWYRQLCTDYDLVLVDNFNLRDNAKSLLFMGLADQNICVLDTRKTRLRTLGELNLLRAKHGIDHLRIVVNNDNYSPSLLHEGIWMVRKAIAYLKKWRS</sequence>
<evidence type="ECO:0000256" key="1">
    <source>
        <dbReference type="ARBA" id="ARBA00004651"/>
    </source>
</evidence>
<feature type="transmembrane region" description="Helical" evidence="7">
    <location>
        <begin position="12"/>
        <end position="29"/>
    </location>
</feature>
<dbReference type="EMBL" id="PTJC01000005">
    <property type="protein sequence ID" value="PPK87837.1"/>
    <property type="molecule type" value="Genomic_DNA"/>
</dbReference>
<dbReference type="OrthoDB" id="621528at2"/>